<name>A0A268ES34_9BACL</name>
<evidence type="ECO:0000313" key="18">
    <source>
        <dbReference type="Proteomes" id="UP000435177"/>
    </source>
</evidence>
<dbReference type="PROSITE" id="PS51722">
    <property type="entry name" value="G_TR_2"/>
    <property type="match status" value="1"/>
</dbReference>
<dbReference type="InterPro" id="IPR036925">
    <property type="entry name" value="TIF_IF2_dom3_sf"/>
</dbReference>
<evidence type="ECO:0000313" key="15">
    <source>
        <dbReference type="EMBL" id="MUG66716.1"/>
    </source>
</evidence>
<dbReference type="Pfam" id="PF11987">
    <property type="entry name" value="IF-2"/>
    <property type="match status" value="1"/>
</dbReference>
<dbReference type="InterPro" id="IPR000178">
    <property type="entry name" value="TF_IF2_bacterial-like"/>
</dbReference>
<evidence type="ECO:0000256" key="7">
    <source>
        <dbReference type="ARBA" id="ARBA00022917"/>
    </source>
</evidence>
<dbReference type="EMBL" id="WOAA01000008">
    <property type="protein sequence ID" value="MUG66716.1"/>
    <property type="molecule type" value="Genomic_DNA"/>
</dbReference>
<proteinExistence type="inferred from homology"/>
<evidence type="ECO:0000256" key="1">
    <source>
        <dbReference type="ARBA" id="ARBA00004496"/>
    </source>
</evidence>
<evidence type="ECO:0000259" key="14">
    <source>
        <dbReference type="PROSITE" id="PS51722"/>
    </source>
</evidence>
<dbReference type="InterPro" id="IPR005225">
    <property type="entry name" value="Small_GTP-bd"/>
</dbReference>
<dbReference type="InterPro" id="IPR006847">
    <property type="entry name" value="IF2_N"/>
</dbReference>
<dbReference type="CDD" id="cd03702">
    <property type="entry name" value="IF2_mtIF2_II"/>
    <property type="match status" value="1"/>
</dbReference>
<sequence>MSKQENKDNKLRVYEYAKSLNMSSKEIITILKRLDIPVNNHMSVMENDTVSKVEQFFKDIKSSAAAKRDTAEASRGDSRKSASVASSQATTGGGQGGATTVRSGDGNGSQRSQSRGQGQQPKKQQEKQVGMNNRNHQNNQNSSSTQNGRKSQPGSPQGQNNNRNNGQRPGAAVQTTARPQSNGQPSGSRPQGGGNNSGTPNRSGDQNRNKTGGNQNRSGGGKRFDDNRQGGFRNNNRGGRNNRGRNQNNQPPREKIDNTPKKIIVRGNMTVGETAKLLHKDASEVIKKLIFLGVMATINQELDIETIQLLAGEFGVEVEVKIPVEEDRFETVEENDAPEDLLERPPVVTIMGHVDHGKTTLLDAIRSTNVTGGEAGGITQHIGAYQVEINNKKITFLDTPGHEAFTAMRARGAQVTDITIIVVAADDGVMPQTVEAINHAKAAGLPIIVAVNKIDKPDANPDKVKQELTEYELVPEEWGGDTIFVNVSAKQRMGLEDLLEMILLVAEVNEYKANPNKRARGTVIEAELDKGRGPVARILVQHGTLKVGDAFVAGNCFGRIRAMVNDKGRRLKEAGPSTPVEITGLTEVPGAGDPFMVFEDERKARSIAEKRAVTQRQSELNTNTRVTLDDLFKHIKDGEIKDLNVIIKGDVQGSVEALKGSLNKIEVEGVRVKIIHSGVGAITESDIILAAASNAIVIGFNVRPDVQAKQTAEQEKVDIRLHRVIYKVIEEIEQAMKGMLDPEYKETVIGHAEVRNTFKVSKVGTIAGCMVTSGKIARNAEVRLIRDGIVVHEGKIDSLKRFKDDAKEVAQGYECGITLENYSDVKEGDVIEAFIMETVER</sequence>
<evidence type="ECO:0000313" key="17">
    <source>
        <dbReference type="Proteomes" id="UP000215596"/>
    </source>
</evidence>
<dbReference type="PANTHER" id="PTHR43381:SF5">
    <property type="entry name" value="TR-TYPE G DOMAIN-CONTAINING PROTEIN"/>
    <property type="match status" value="1"/>
</dbReference>
<dbReference type="AlphaFoldDB" id="A0A268ES34"/>
<feature type="compositionally biased region" description="Basic and acidic residues" evidence="13">
    <location>
        <begin position="63"/>
        <end position="80"/>
    </location>
</feature>
<dbReference type="OrthoDB" id="9811804at2"/>
<evidence type="ECO:0000256" key="12">
    <source>
        <dbReference type="RuleBase" id="RU000645"/>
    </source>
</evidence>
<evidence type="ECO:0000256" key="2">
    <source>
        <dbReference type="ARBA" id="ARBA00007733"/>
    </source>
</evidence>
<dbReference type="Pfam" id="PF00009">
    <property type="entry name" value="GTP_EFTU"/>
    <property type="match status" value="1"/>
</dbReference>
<evidence type="ECO:0000256" key="11">
    <source>
        <dbReference type="RuleBase" id="RU000644"/>
    </source>
</evidence>
<dbReference type="SUPFAM" id="SSF52156">
    <property type="entry name" value="Initiation factor IF2/eIF5b, domain 3"/>
    <property type="match status" value="1"/>
</dbReference>
<dbReference type="InterPro" id="IPR009000">
    <property type="entry name" value="Transl_B-barrel_sf"/>
</dbReference>
<dbReference type="FunFam" id="2.40.30.10:FF:000008">
    <property type="entry name" value="Translation initiation factor IF-2"/>
    <property type="match status" value="1"/>
</dbReference>
<evidence type="ECO:0000256" key="8">
    <source>
        <dbReference type="ARBA" id="ARBA00023134"/>
    </source>
</evidence>
<dbReference type="RefSeq" id="WP_095265698.1">
    <property type="nucleotide sequence ID" value="NZ_NPBY01000043.1"/>
</dbReference>
<evidence type="ECO:0000313" key="16">
    <source>
        <dbReference type="EMBL" id="PAD75937.1"/>
    </source>
</evidence>
<dbReference type="Gene3D" id="1.10.10.2480">
    <property type="match status" value="1"/>
</dbReference>
<feature type="binding site" evidence="10">
    <location>
        <begin position="398"/>
        <end position="402"/>
    </location>
    <ligand>
        <name>GTP</name>
        <dbReference type="ChEBI" id="CHEBI:37565"/>
    </ligand>
</feature>
<evidence type="ECO:0000256" key="10">
    <source>
        <dbReference type="HAMAP-Rule" id="MF_00100"/>
    </source>
</evidence>
<dbReference type="Gene3D" id="3.40.50.300">
    <property type="entry name" value="P-loop containing nucleotide triphosphate hydrolases"/>
    <property type="match status" value="1"/>
</dbReference>
<feature type="compositionally biased region" description="Polar residues" evidence="13">
    <location>
        <begin position="199"/>
        <end position="217"/>
    </location>
</feature>
<dbReference type="EMBL" id="NPBY01000043">
    <property type="protein sequence ID" value="PAD75937.1"/>
    <property type="molecule type" value="Genomic_DNA"/>
</dbReference>
<dbReference type="Proteomes" id="UP000435177">
    <property type="component" value="Unassembled WGS sequence"/>
</dbReference>
<dbReference type="CDD" id="cd01887">
    <property type="entry name" value="IF2_eIF5B"/>
    <property type="match status" value="1"/>
</dbReference>
<evidence type="ECO:0000256" key="3">
    <source>
        <dbReference type="ARBA" id="ARBA00020675"/>
    </source>
</evidence>
<dbReference type="InterPro" id="IPR015760">
    <property type="entry name" value="TIF_IF2"/>
</dbReference>
<comment type="function">
    <text evidence="9 10 11">One of the essential components for the initiation of protein synthesis. Protects formylmethionyl-tRNA from spontaneous hydrolysis and promotes its binding to the 30S ribosomal subunits. Also involved in the hydrolysis of GTP during the formation of the 70S ribosomal complex.</text>
</comment>
<dbReference type="NCBIfam" id="TIGR00487">
    <property type="entry name" value="IF-2"/>
    <property type="match status" value="1"/>
</dbReference>
<dbReference type="Gene3D" id="2.40.30.10">
    <property type="entry name" value="Translation factors"/>
    <property type="match status" value="2"/>
</dbReference>
<dbReference type="CDD" id="cd03692">
    <property type="entry name" value="mtIF2_IVc"/>
    <property type="match status" value="1"/>
</dbReference>
<dbReference type="Pfam" id="PF04760">
    <property type="entry name" value="IF2_N"/>
    <property type="match status" value="2"/>
</dbReference>
<comment type="caution">
    <text evidence="16">The sequence shown here is derived from an EMBL/GenBank/DDBJ whole genome shotgun (WGS) entry which is preliminary data.</text>
</comment>
<evidence type="ECO:0000256" key="13">
    <source>
        <dbReference type="SAM" id="MobiDB-lite"/>
    </source>
</evidence>
<comment type="subcellular location">
    <subcellularLocation>
        <location evidence="1 10 12">Cytoplasm</location>
    </subcellularLocation>
</comment>
<evidence type="ECO:0000256" key="6">
    <source>
        <dbReference type="ARBA" id="ARBA00022741"/>
    </source>
</evidence>
<dbReference type="Gene3D" id="3.40.50.10050">
    <property type="entry name" value="Translation initiation factor IF- 2, domain 3"/>
    <property type="match status" value="1"/>
</dbReference>
<feature type="binding site" evidence="10">
    <location>
        <begin position="352"/>
        <end position="359"/>
    </location>
    <ligand>
        <name>GTP</name>
        <dbReference type="ChEBI" id="CHEBI:37565"/>
    </ligand>
</feature>
<feature type="region of interest" description="G-domain" evidence="10">
    <location>
        <begin position="346"/>
        <end position="494"/>
    </location>
</feature>
<feature type="compositionally biased region" description="Low complexity" evidence="13">
    <location>
        <begin position="98"/>
        <end position="170"/>
    </location>
</feature>
<dbReference type="FunFam" id="3.40.50.10050:FF:000001">
    <property type="entry name" value="Translation initiation factor IF-2"/>
    <property type="match status" value="1"/>
</dbReference>
<dbReference type="Pfam" id="PF03144">
    <property type="entry name" value="GTP_EFTU_D2"/>
    <property type="match status" value="1"/>
</dbReference>
<evidence type="ECO:0000256" key="4">
    <source>
        <dbReference type="ARBA" id="ARBA00022490"/>
    </source>
</evidence>
<dbReference type="FunFam" id="3.40.50.300:FF:000019">
    <property type="entry name" value="Translation initiation factor IF-2"/>
    <property type="match status" value="1"/>
</dbReference>
<feature type="binding site" evidence="10">
    <location>
        <begin position="452"/>
        <end position="455"/>
    </location>
    <ligand>
        <name>GTP</name>
        <dbReference type="ChEBI" id="CHEBI:37565"/>
    </ligand>
</feature>
<dbReference type="GO" id="GO:0003743">
    <property type="term" value="F:translation initiation factor activity"/>
    <property type="evidence" value="ECO:0007669"/>
    <property type="project" value="UniProtKB-UniRule"/>
</dbReference>
<feature type="domain" description="Tr-type G" evidence="14">
    <location>
        <begin position="343"/>
        <end position="510"/>
    </location>
</feature>
<keyword evidence="6 10" id="KW-0547">Nucleotide-binding</keyword>
<evidence type="ECO:0000256" key="5">
    <source>
        <dbReference type="ARBA" id="ARBA00022540"/>
    </source>
</evidence>
<feature type="compositionally biased region" description="Low complexity" evidence="13">
    <location>
        <begin position="179"/>
        <end position="189"/>
    </location>
</feature>
<dbReference type="InterPro" id="IPR053905">
    <property type="entry name" value="EF-G-like_DII"/>
</dbReference>
<dbReference type="GO" id="GO:0003924">
    <property type="term" value="F:GTPase activity"/>
    <property type="evidence" value="ECO:0007669"/>
    <property type="project" value="UniProtKB-UniRule"/>
</dbReference>
<dbReference type="NCBIfam" id="TIGR00231">
    <property type="entry name" value="small_GTP"/>
    <property type="match status" value="1"/>
</dbReference>
<dbReference type="GO" id="GO:0005525">
    <property type="term" value="F:GTP binding"/>
    <property type="evidence" value="ECO:0007669"/>
    <property type="project" value="UniProtKB-KW"/>
</dbReference>
<accession>A0A268ES34</accession>
<dbReference type="InterPro" id="IPR044145">
    <property type="entry name" value="IF2_II"/>
</dbReference>
<keyword evidence="18" id="KW-1185">Reference proteome</keyword>
<keyword evidence="4 10" id="KW-0963">Cytoplasm</keyword>
<dbReference type="InterPro" id="IPR027417">
    <property type="entry name" value="P-loop_NTPase"/>
</dbReference>
<dbReference type="PANTHER" id="PTHR43381">
    <property type="entry name" value="TRANSLATION INITIATION FACTOR IF-2-RELATED"/>
    <property type="match status" value="1"/>
</dbReference>
<comment type="similarity">
    <text evidence="2 10 11">Belongs to the TRAFAC class translation factor GTPase superfamily. Classic translation factor GTPase family. IF-2 subfamily.</text>
</comment>
<keyword evidence="7 10" id="KW-0648">Protein biosynthesis</keyword>
<dbReference type="InterPro" id="IPR000795">
    <property type="entry name" value="T_Tr_GTP-bd_dom"/>
</dbReference>
<dbReference type="SUPFAM" id="SSF52540">
    <property type="entry name" value="P-loop containing nucleoside triphosphate hydrolases"/>
    <property type="match status" value="1"/>
</dbReference>
<dbReference type="Proteomes" id="UP000215596">
    <property type="component" value="Unassembled WGS sequence"/>
</dbReference>
<reference evidence="15 18" key="2">
    <citation type="submission" date="2019-11" db="EMBL/GenBank/DDBJ databases">
        <title>Draft genome sequences of five Paenibacillus species of dairy origin.</title>
        <authorList>
            <person name="Olajide A.M."/>
            <person name="Chen S."/>
            <person name="Lapointe G."/>
        </authorList>
    </citation>
    <scope>NUCLEOTIDE SEQUENCE [LARGE SCALE GENOMIC DNA]</scope>
    <source>
        <strain evidence="15 18">3CS1</strain>
    </source>
</reference>
<gene>
    <name evidence="10 15" type="primary">infB</name>
    <name evidence="16" type="ORF">CHH67_13415</name>
    <name evidence="15" type="ORF">GNP94_11960</name>
</gene>
<dbReference type="Pfam" id="PF22042">
    <property type="entry name" value="EF-G_D2"/>
    <property type="match status" value="1"/>
</dbReference>
<dbReference type="FunFam" id="2.40.30.10:FF:000054">
    <property type="entry name" value="Translation initiation factor IF-2"/>
    <property type="match status" value="1"/>
</dbReference>
<dbReference type="InterPro" id="IPR004161">
    <property type="entry name" value="EFTu-like_2"/>
</dbReference>
<keyword evidence="8 10" id="KW-0342">GTP-binding</keyword>
<feature type="compositionally biased region" description="Low complexity" evidence="13">
    <location>
        <begin position="229"/>
        <end position="250"/>
    </location>
</feature>
<protein>
    <recommendedName>
        <fullName evidence="3 10">Translation initiation factor IF-2</fullName>
    </recommendedName>
</protein>
<dbReference type="HAMAP" id="MF_00100_B">
    <property type="entry name" value="IF_2_B"/>
    <property type="match status" value="1"/>
</dbReference>
<evidence type="ECO:0000256" key="9">
    <source>
        <dbReference type="ARBA" id="ARBA00025162"/>
    </source>
</evidence>
<dbReference type="InterPro" id="IPR023115">
    <property type="entry name" value="TIF_IF2_dom3"/>
</dbReference>
<organism evidence="16 17">
    <name type="scientific">Paenibacillus campinasensis</name>
    <dbReference type="NCBI Taxonomy" id="66347"/>
    <lineage>
        <taxon>Bacteria</taxon>
        <taxon>Bacillati</taxon>
        <taxon>Bacillota</taxon>
        <taxon>Bacilli</taxon>
        <taxon>Bacillales</taxon>
        <taxon>Paenibacillaceae</taxon>
        <taxon>Paenibacillus</taxon>
    </lineage>
</organism>
<keyword evidence="5 10" id="KW-0396">Initiation factor</keyword>
<dbReference type="SUPFAM" id="SSF50447">
    <property type="entry name" value="Translation proteins"/>
    <property type="match status" value="2"/>
</dbReference>
<reference evidence="16 17" key="1">
    <citation type="submission" date="2017-07" db="EMBL/GenBank/DDBJ databases">
        <title>Isolation and whole genome analysis of endospore-forming bacteria from heroin.</title>
        <authorList>
            <person name="Kalinowski J."/>
            <person name="Ahrens B."/>
            <person name="Al-Dilaimi A."/>
            <person name="Winkler A."/>
            <person name="Wibberg D."/>
            <person name="Schleenbecker U."/>
            <person name="Ruckert C."/>
            <person name="Wolfel R."/>
            <person name="Grass G."/>
        </authorList>
    </citation>
    <scope>NUCLEOTIDE SEQUENCE [LARGE SCALE GENOMIC DNA]</scope>
    <source>
        <strain evidence="16 17">7537-G1</strain>
    </source>
</reference>
<dbReference type="GO" id="GO:0005829">
    <property type="term" value="C:cytosol"/>
    <property type="evidence" value="ECO:0007669"/>
    <property type="project" value="TreeGrafter"/>
</dbReference>
<dbReference type="PROSITE" id="PS01176">
    <property type="entry name" value="IF2"/>
    <property type="match status" value="1"/>
</dbReference>
<feature type="region of interest" description="Disordered" evidence="13">
    <location>
        <begin position="63"/>
        <end position="261"/>
    </location>
</feature>